<reference evidence="3" key="1">
    <citation type="submission" date="2023-01" db="EMBL/GenBank/DDBJ databases">
        <title>Exophiala dermititidis isolated from Cystic Fibrosis Patient.</title>
        <authorList>
            <person name="Kurbessoian T."/>
            <person name="Crocker A."/>
            <person name="Murante D."/>
            <person name="Hogan D.A."/>
            <person name="Stajich J.E."/>
        </authorList>
    </citation>
    <scope>NUCLEOTIDE SEQUENCE</scope>
    <source>
        <strain evidence="3">Ex8</strain>
    </source>
</reference>
<feature type="region of interest" description="Disordered" evidence="2">
    <location>
        <begin position="241"/>
        <end position="265"/>
    </location>
</feature>
<dbReference type="AlphaFoldDB" id="A0AAN6F2S7"/>
<feature type="coiled-coil region" evidence="1">
    <location>
        <begin position="450"/>
        <end position="521"/>
    </location>
</feature>
<accession>A0AAN6F2S7</accession>
<feature type="compositionally biased region" description="Acidic residues" evidence="2">
    <location>
        <begin position="80"/>
        <end position="103"/>
    </location>
</feature>
<evidence type="ECO:0000256" key="2">
    <source>
        <dbReference type="SAM" id="MobiDB-lite"/>
    </source>
</evidence>
<sequence>MIPPLPESTLTANPEFARLWEQLTTEILRSDASRRNLGNRWDGDRDGDGGEGSGEDSLGAAMTGLRLDGGTGYERYDGVEGPDPDDDDEDVEDEDEDEDEDVGEQQQWKSLDADWGQRLPDRNLPNDRIRTGKKPKTKTASFEERLQQHRVNRMKAYILRSLLADVTYCGSMGDRSLEPDEVEADRIGERQSTTTTTTLAHWQSQISKSTTETAKAQQSELRDLLLLISAYLDVSTSMSLNRSSTKQEFPTRLAAESESGNKEDQTSELQLHHLLEEEIARFKDSLPLVGELLGSRLVEVESMLEDIAALATTTTTTAKSTTTTRTVRSQTSGESRPLLSNHIEGQLSQLRHLQSDVLAKRLSDVTCHSQTLLALQRELNCLQLQHLERSKHGVLHRHSMARLGFLKTVAEAMELKTRVAVLETKRDLGRNRTRGDGVVDSDTDGLAQRLRDMDREEVEADERLDALERLLEEYDAVLRPEEQQKTGGGGEQIMQKLGARYREIEGEMESVKRDIERLGRVAG</sequence>
<dbReference type="EMBL" id="JAJGCB010000001">
    <property type="protein sequence ID" value="KAJ8995708.1"/>
    <property type="molecule type" value="Genomic_DNA"/>
</dbReference>
<organism evidence="3 4">
    <name type="scientific">Exophiala dermatitidis</name>
    <name type="common">Black yeast-like fungus</name>
    <name type="synonym">Wangiella dermatitidis</name>
    <dbReference type="NCBI Taxonomy" id="5970"/>
    <lineage>
        <taxon>Eukaryota</taxon>
        <taxon>Fungi</taxon>
        <taxon>Dikarya</taxon>
        <taxon>Ascomycota</taxon>
        <taxon>Pezizomycotina</taxon>
        <taxon>Eurotiomycetes</taxon>
        <taxon>Chaetothyriomycetidae</taxon>
        <taxon>Chaetothyriales</taxon>
        <taxon>Herpotrichiellaceae</taxon>
        <taxon>Exophiala</taxon>
    </lineage>
</organism>
<feature type="compositionally biased region" description="Basic and acidic residues" evidence="2">
    <location>
        <begin position="119"/>
        <end position="130"/>
    </location>
</feature>
<evidence type="ECO:0008006" key="5">
    <source>
        <dbReference type="Google" id="ProtNLM"/>
    </source>
</evidence>
<feature type="region of interest" description="Disordered" evidence="2">
    <location>
        <begin position="318"/>
        <end position="337"/>
    </location>
</feature>
<proteinExistence type="predicted"/>
<protein>
    <recommendedName>
        <fullName evidence="5">HAUS augmin-like complex subunit 4</fullName>
    </recommendedName>
</protein>
<dbReference type="Proteomes" id="UP001161757">
    <property type="component" value="Unassembled WGS sequence"/>
</dbReference>
<keyword evidence="1" id="KW-0175">Coiled coil</keyword>
<evidence type="ECO:0000313" key="4">
    <source>
        <dbReference type="Proteomes" id="UP001161757"/>
    </source>
</evidence>
<feature type="region of interest" description="Disordered" evidence="2">
    <location>
        <begin position="27"/>
        <end position="141"/>
    </location>
</feature>
<evidence type="ECO:0000313" key="3">
    <source>
        <dbReference type="EMBL" id="KAJ8995708.1"/>
    </source>
</evidence>
<gene>
    <name evidence="3" type="ORF">HRR80_000468</name>
</gene>
<name>A0AAN6F2S7_EXODE</name>
<evidence type="ECO:0000256" key="1">
    <source>
        <dbReference type="SAM" id="Coils"/>
    </source>
</evidence>
<comment type="caution">
    <text evidence="3">The sequence shown here is derived from an EMBL/GenBank/DDBJ whole genome shotgun (WGS) entry which is preliminary data.</text>
</comment>